<sequence>MVYNTQRSAIPIIIKSLCWLVLWFGLPLPDINSHVSPRSLKFIKNVHGKPEVDWQHCEQWRPLPLHFNISHTSSLIACGVTVDSPIGIDVEKKNRRLKHNVMSFAQRYFSKHEVQVLSAISDPQLQQQEFIKLWTLKEAYVKALGRGFSDAPFKTFTIRIRSANKGSFAGNSNFEASEIVVDSFDDSMDLTSDWKFVLMDLAGSHYAAICTKKDSSIQGIQITPTKLTVWKTIPFVHDECVSGTAAVVIISG</sequence>
<dbReference type="InterPro" id="IPR050559">
    <property type="entry name" value="P-Pant_transferase_sf"/>
</dbReference>
<dbReference type="GO" id="GO:0019878">
    <property type="term" value="P:lysine biosynthetic process via aminoadipic acid"/>
    <property type="evidence" value="ECO:0007669"/>
    <property type="project" value="TreeGrafter"/>
</dbReference>
<organism evidence="4 5">
    <name type="scientific">Coffea canephora</name>
    <name type="common">Robusta coffee</name>
    <dbReference type="NCBI Taxonomy" id="49390"/>
    <lineage>
        <taxon>Eukaryota</taxon>
        <taxon>Viridiplantae</taxon>
        <taxon>Streptophyta</taxon>
        <taxon>Embryophyta</taxon>
        <taxon>Tracheophyta</taxon>
        <taxon>Spermatophyta</taxon>
        <taxon>Magnoliopsida</taxon>
        <taxon>eudicotyledons</taxon>
        <taxon>Gunneridae</taxon>
        <taxon>Pentapetalae</taxon>
        <taxon>asterids</taxon>
        <taxon>lamiids</taxon>
        <taxon>Gentianales</taxon>
        <taxon>Rubiaceae</taxon>
        <taxon>Ixoroideae</taxon>
        <taxon>Gardenieae complex</taxon>
        <taxon>Bertiereae - Coffeeae clade</taxon>
        <taxon>Coffeeae</taxon>
        <taxon>Coffea</taxon>
    </lineage>
</organism>
<dbReference type="Gene3D" id="3.90.470.20">
    <property type="entry name" value="4'-phosphopantetheinyl transferase domain"/>
    <property type="match status" value="1"/>
</dbReference>
<dbReference type="PANTHER" id="PTHR12215:SF15">
    <property type="entry name" value="4'-PHOSPHOPANTETHEINYL TRANSFERASE SUPERFAMILY-RELATED"/>
    <property type="match status" value="1"/>
</dbReference>
<evidence type="ECO:0000313" key="4">
    <source>
        <dbReference type="EMBL" id="CDP15437.1"/>
    </source>
</evidence>
<accession>A0A068V4D4</accession>
<name>A0A068V4D4_COFCA</name>
<evidence type="ECO:0000259" key="3">
    <source>
        <dbReference type="Pfam" id="PF01648"/>
    </source>
</evidence>
<dbReference type="GO" id="GO:0005829">
    <property type="term" value="C:cytosol"/>
    <property type="evidence" value="ECO:0007669"/>
    <property type="project" value="TreeGrafter"/>
</dbReference>
<dbReference type="GO" id="GO:0008897">
    <property type="term" value="F:holo-[acyl-carrier-protein] synthase activity"/>
    <property type="evidence" value="ECO:0007669"/>
    <property type="project" value="UniProtKB-EC"/>
</dbReference>
<evidence type="ECO:0000256" key="1">
    <source>
        <dbReference type="ARBA" id="ARBA00013172"/>
    </source>
</evidence>
<feature type="domain" description="4'-phosphopantetheinyl transferase" evidence="3">
    <location>
        <begin position="85"/>
        <end position="171"/>
    </location>
</feature>
<dbReference type="PANTHER" id="PTHR12215">
    <property type="entry name" value="PHOSPHOPANTETHEINE TRANSFERASE"/>
    <property type="match status" value="1"/>
</dbReference>
<dbReference type="OMA" id="YMLPNEV"/>
<dbReference type="OrthoDB" id="26719at2759"/>
<dbReference type="InParanoid" id="A0A068V4D4"/>
<keyword evidence="2" id="KW-0808">Transferase</keyword>
<evidence type="ECO:0000313" key="5">
    <source>
        <dbReference type="Proteomes" id="UP000295252"/>
    </source>
</evidence>
<evidence type="ECO:0000256" key="2">
    <source>
        <dbReference type="ARBA" id="ARBA00022679"/>
    </source>
</evidence>
<keyword evidence="5" id="KW-1185">Reference proteome</keyword>
<dbReference type="Gramene" id="CDP15437">
    <property type="protein sequence ID" value="CDP15437"/>
    <property type="gene ID" value="GSCOC_T00043169001"/>
</dbReference>
<dbReference type="EMBL" id="HG739182">
    <property type="protein sequence ID" value="CDP15437.1"/>
    <property type="molecule type" value="Genomic_DNA"/>
</dbReference>
<protein>
    <recommendedName>
        <fullName evidence="1">holo-[acyl-carrier-protein] synthase</fullName>
        <ecNumber evidence="1">2.7.8.7</ecNumber>
    </recommendedName>
</protein>
<dbReference type="Proteomes" id="UP000295252">
    <property type="component" value="Chromosome VIII"/>
</dbReference>
<gene>
    <name evidence="4" type="ORF">GSCOC_T00043169001</name>
</gene>
<dbReference type="InterPro" id="IPR037143">
    <property type="entry name" value="4-PPantetheinyl_Trfase_dom_sf"/>
</dbReference>
<dbReference type="STRING" id="49390.A0A068V4D4"/>
<reference evidence="5" key="1">
    <citation type="journal article" date="2014" name="Science">
        <title>The coffee genome provides insight into the convergent evolution of caffeine biosynthesis.</title>
        <authorList>
            <person name="Denoeud F."/>
            <person name="Carretero-Paulet L."/>
            <person name="Dereeper A."/>
            <person name="Droc G."/>
            <person name="Guyot R."/>
            <person name="Pietrella M."/>
            <person name="Zheng C."/>
            <person name="Alberti A."/>
            <person name="Anthony F."/>
            <person name="Aprea G."/>
            <person name="Aury J.M."/>
            <person name="Bento P."/>
            <person name="Bernard M."/>
            <person name="Bocs S."/>
            <person name="Campa C."/>
            <person name="Cenci A."/>
            <person name="Combes M.C."/>
            <person name="Crouzillat D."/>
            <person name="Da Silva C."/>
            <person name="Daddiego L."/>
            <person name="De Bellis F."/>
            <person name="Dussert S."/>
            <person name="Garsmeur O."/>
            <person name="Gayraud T."/>
            <person name="Guignon V."/>
            <person name="Jahn K."/>
            <person name="Jamilloux V."/>
            <person name="Joet T."/>
            <person name="Labadie K."/>
            <person name="Lan T."/>
            <person name="Leclercq J."/>
            <person name="Lepelley M."/>
            <person name="Leroy T."/>
            <person name="Li L.T."/>
            <person name="Librado P."/>
            <person name="Lopez L."/>
            <person name="Munoz A."/>
            <person name="Noel B."/>
            <person name="Pallavicini A."/>
            <person name="Perrotta G."/>
            <person name="Poncet V."/>
            <person name="Pot D."/>
            <person name="Priyono X."/>
            <person name="Rigoreau M."/>
            <person name="Rouard M."/>
            <person name="Rozas J."/>
            <person name="Tranchant-Dubreuil C."/>
            <person name="VanBuren R."/>
            <person name="Zhang Q."/>
            <person name="Andrade A.C."/>
            <person name="Argout X."/>
            <person name="Bertrand B."/>
            <person name="de Kochko A."/>
            <person name="Graziosi G."/>
            <person name="Henry R.J."/>
            <person name="Jayarama X."/>
            <person name="Ming R."/>
            <person name="Nagai C."/>
            <person name="Rounsley S."/>
            <person name="Sankoff D."/>
            <person name="Giuliano G."/>
            <person name="Albert V.A."/>
            <person name="Wincker P."/>
            <person name="Lashermes P."/>
        </authorList>
    </citation>
    <scope>NUCLEOTIDE SEQUENCE [LARGE SCALE GENOMIC DNA]</scope>
    <source>
        <strain evidence="5">cv. DH200-94</strain>
    </source>
</reference>
<proteinExistence type="predicted"/>
<dbReference type="EC" id="2.7.8.7" evidence="1"/>
<dbReference type="Pfam" id="PF01648">
    <property type="entry name" value="ACPS"/>
    <property type="match status" value="1"/>
</dbReference>
<dbReference type="SUPFAM" id="SSF56214">
    <property type="entry name" value="4'-phosphopantetheinyl transferase"/>
    <property type="match status" value="2"/>
</dbReference>
<dbReference type="InterPro" id="IPR008278">
    <property type="entry name" value="4-PPantetheinyl_Trfase_dom"/>
</dbReference>
<dbReference type="FunCoup" id="A0A068V4D4">
    <property type="interactions" value="1888"/>
</dbReference>
<dbReference type="AlphaFoldDB" id="A0A068V4D4"/>
<dbReference type="PhylomeDB" id="A0A068V4D4"/>
<dbReference type="GO" id="GO:0000287">
    <property type="term" value="F:magnesium ion binding"/>
    <property type="evidence" value="ECO:0007669"/>
    <property type="project" value="InterPro"/>
</dbReference>